<keyword evidence="2" id="KW-1185">Reference proteome</keyword>
<dbReference type="Proteomes" id="UP000652755">
    <property type="component" value="Unassembled WGS sequence"/>
</dbReference>
<protein>
    <submittedName>
        <fullName evidence="1">Uncharacterized protein</fullName>
    </submittedName>
</protein>
<dbReference type="RefSeq" id="WP_187073198.1">
    <property type="nucleotide sequence ID" value="NZ_JACRYL010000026.1"/>
</dbReference>
<proteinExistence type="predicted"/>
<reference evidence="1 2" key="1">
    <citation type="submission" date="2020-08" db="EMBL/GenBank/DDBJ databases">
        <authorList>
            <person name="Sun Q."/>
            <person name="Inoue M."/>
        </authorList>
    </citation>
    <scope>NUCLEOTIDE SEQUENCE [LARGE SCALE GENOMIC DNA]</scope>
    <source>
        <strain evidence="1 2">CCM 8938</strain>
    </source>
</reference>
<dbReference type="EMBL" id="JACRYL010000026">
    <property type="protein sequence ID" value="MBC6112785.1"/>
    <property type="molecule type" value="Genomic_DNA"/>
</dbReference>
<evidence type="ECO:0000313" key="2">
    <source>
        <dbReference type="Proteomes" id="UP000652755"/>
    </source>
</evidence>
<accession>A0ABR7KXD9</accession>
<comment type="caution">
    <text evidence="1">The sequence shown here is derived from an EMBL/GenBank/DDBJ whole genome shotgun (WGS) entry which is preliminary data.</text>
</comment>
<gene>
    <name evidence="1" type="ORF">H7U22_20370</name>
</gene>
<evidence type="ECO:0000313" key="1">
    <source>
        <dbReference type="EMBL" id="MBC6112785.1"/>
    </source>
</evidence>
<sequence>MLVKQNTTVAQLDSIKVGDNIEDENGNVGVVFKIDISKYRKVERYIFRIKNDGTIEVTK</sequence>
<organism evidence="1 2">
    <name type="scientific">Pedobacter fastidiosus</name>
    <dbReference type="NCBI Taxonomy" id="2765361"/>
    <lineage>
        <taxon>Bacteria</taxon>
        <taxon>Pseudomonadati</taxon>
        <taxon>Bacteroidota</taxon>
        <taxon>Sphingobacteriia</taxon>
        <taxon>Sphingobacteriales</taxon>
        <taxon>Sphingobacteriaceae</taxon>
        <taxon>Pedobacter</taxon>
    </lineage>
</organism>
<name>A0ABR7KXD9_9SPHI</name>